<feature type="region of interest" description="Disordered" evidence="5">
    <location>
        <begin position="88"/>
        <end position="121"/>
    </location>
</feature>
<feature type="region of interest" description="Disordered" evidence="5">
    <location>
        <begin position="1070"/>
        <end position="1113"/>
    </location>
</feature>
<dbReference type="InterPro" id="IPR038765">
    <property type="entry name" value="Papain-like_cys_pep_sf"/>
</dbReference>
<dbReference type="Proteomes" id="UP000054279">
    <property type="component" value="Unassembled WGS sequence"/>
</dbReference>
<dbReference type="Pfam" id="PF02902">
    <property type="entry name" value="Peptidase_C48"/>
    <property type="match status" value="1"/>
</dbReference>
<keyword evidence="2" id="KW-0645">Protease</keyword>
<dbReference type="InterPro" id="IPR003653">
    <property type="entry name" value="Peptidase_C48_C"/>
</dbReference>
<evidence type="ECO:0000256" key="5">
    <source>
        <dbReference type="SAM" id="MobiDB-lite"/>
    </source>
</evidence>
<feature type="compositionally biased region" description="Polar residues" evidence="5">
    <location>
        <begin position="358"/>
        <end position="368"/>
    </location>
</feature>
<evidence type="ECO:0000256" key="4">
    <source>
        <dbReference type="SAM" id="Coils"/>
    </source>
</evidence>
<keyword evidence="4" id="KW-0175">Coiled coil</keyword>
<evidence type="ECO:0000256" key="1">
    <source>
        <dbReference type="ARBA" id="ARBA00005234"/>
    </source>
</evidence>
<dbReference type="InterPro" id="IPR040521">
    <property type="entry name" value="KDZ"/>
</dbReference>
<feature type="compositionally biased region" description="Acidic residues" evidence="5">
    <location>
        <begin position="1020"/>
        <end position="1040"/>
    </location>
</feature>
<dbReference type="PANTHER" id="PTHR33096">
    <property type="entry name" value="CXC2 DOMAIN-CONTAINING PROTEIN"/>
    <property type="match status" value="1"/>
</dbReference>
<feature type="compositionally biased region" description="Basic and acidic residues" evidence="5">
    <location>
        <begin position="33"/>
        <end position="47"/>
    </location>
</feature>
<dbReference type="HOGENOM" id="CLU_004552_10_4_1"/>
<evidence type="ECO:0000256" key="3">
    <source>
        <dbReference type="ARBA" id="ARBA00022801"/>
    </source>
</evidence>
<feature type="compositionally biased region" description="Basic residues" evidence="5">
    <location>
        <begin position="11"/>
        <end position="20"/>
    </location>
</feature>
<gene>
    <name evidence="7" type="ORF">M422DRAFT_248268</name>
</gene>
<sequence>MSHRSIAGSRRQSKQKRKATKKSEVIPDYSIRPSKDIEPSRQARDAHLPPTPRKGTLIAMPFNESYFQSRNLPLGAASTGIARFRSKQVSLHPPSQSQPASPPYSPQRPTGDDDDMWGSQKDKHKYNKECYHRKKTSQYRRWQENIIPRLIPLYQKWLEATDTGHRAHDPNAWKDMDDTHCQCGKHPRQLDVVVGYWNRLEEIQLQICKCKPAADQLMRRGLLGCAPLQPSMAFDLNLLELVSITTLYIAPNISGWALSLEWFWKDRGYAMGPRDYLKRRFNAAFQWYNYLKDQARWEVDKVIWGGRDMISPAAKASASNDPMDMNPLSLPNTSVPFSPSNSLQISPSAVAPNHAPLLSNSPSLTVNKDPTPPALPPADMPNRVSSSRSTRAQPSPYLQSCCPLCFGGTKPRLTFSKAHVLVAIDVNFSQKCQKGKYEDVSFSHPHTHFIADSEVEKVRKYVDGKRSRPTSTKASRLPEEILQECGDRFVAADEAQAKASTVVFVDTGLVAMVCRHDRALWVINMTTAGERHYYAYALLKQLFEHLPDDWHVGMLYDIACQIERSMIKHGILEEYYERLSFAVSVFHAFGHELPCQLCYHPRKVCGYGLTDGEGCERFWSSLKRLIPSLRVSGRHRRRCMVDRQIHHYKRDNLCNLGNWLRRKEKACIKREQLSCEVLRKHQIDEDTLRVEWNAQVEYHTAPLKRQSRNAADQAIKVILDLRLEHAEQLERIKKLEKTLEQGEDLNPEDEAITLEEIQTEKVAYEALKKRLRKKEQELGVSARRSWNHSKASRIRTKLVSQKFERSRLERAYTHQVMRDKDHQQTKNLLKRTRQSITALVSRYKNLVTEMKALKRRGRAPWGSRVPKPLEARDLFRLDVDDEIWLDLAVDGDEATKPPAWMSDLAVRESIPALLEADRVKEERERLLVERQALECWIGNEADRLCAALVKEHVSLEMVYQIQGRLRDLWNIVQHWKASLGPTFCDWSILTRLETVMRPDHTFSTSNSYTGKGKVPIRDSDSDDVSSAEDSSDSELSEQEEADLMELVDNAIDREQSIPYIDLDEVFRAGTVDGSDESSSEEDAAPTVQLAFEEGSSRRSGSLPAKGPSQMKISIDPGLTRQRHGPLLMGLIPDSSVVFTHRRWRSGQTCGRFGCGEDALERLTKGDKWFDGTIITVVAEALLQGSGDSAKAVHVTPQALLSVRRILEYPTNQVVISGESLFVRNNASEIISRPSGLCLIPVHVPGHWTLVCLDLGRRLIKFHDSLPHLSNYLVRVKEEVYRLLDMVSIREGKEWEWQGEQRPQRQFNNYDCGTFVLADMASYITTGECSTWDQAMMAPWRESIWQLMEFLKGGARYVKPSPKRVDRGYVESGSE</sequence>
<feature type="region of interest" description="Disordered" evidence="5">
    <location>
        <begin position="1000"/>
        <end position="1040"/>
    </location>
</feature>
<proteinExistence type="inferred from homology"/>
<dbReference type="Pfam" id="PF18758">
    <property type="entry name" value="KDZ"/>
    <property type="match status" value="1"/>
</dbReference>
<keyword evidence="8" id="KW-1185">Reference proteome</keyword>
<evidence type="ECO:0000313" key="8">
    <source>
        <dbReference type="Proteomes" id="UP000054279"/>
    </source>
</evidence>
<dbReference type="EMBL" id="KN837099">
    <property type="protein sequence ID" value="KIJ48098.1"/>
    <property type="molecule type" value="Genomic_DNA"/>
</dbReference>
<feature type="compositionally biased region" description="Pro residues" evidence="5">
    <location>
        <begin position="370"/>
        <end position="379"/>
    </location>
</feature>
<feature type="region of interest" description="Disordered" evidence="5">
    <location>
        <begin position="356"/>
        <end position="392"/>
    </location>
</feature>
<name>A0A0C9UWT0_SPHS4</name>
<evidence type="ECO:0000256" key="2">
    <source>
        <dbReference type="ARBA" id="ARBA00022670"/>
    </source>
</evidence>
<organism evidence="7 8">
    <name type="scientific">Sphaerobolus stellatus (strain SS14)</name>
    <dbReference type="NCBI Taxonomy" id="990650"/>
    <lineage>
        <taxon>Eukaryota</taxon>
        <taxon>Fungi</taxon>
        <taxon>Dikarya</taxon>
        <taxon>Basidiomycota</taxon>
        <taxon>Agaricomycotina</taxon>
        <taxon>Agaricomycetes</taxon>
        <taxon>Phallomycetidae</taxon>
        <taxon>Geastrales</taxon>
        <taxon>Sphaerobolaceae</taxon>
        <taxon>Sphaerobolus</taxon>
    </lineage>
</organism>
<keyword evidence="3" id="KW-0378">Hydrolase</keyword>
<dbReference type="SUPFAM" id="SSF54001">
    <property type="entry name" value="Cysteine proteinases"/>
    <property type="match status" value="1"/>
</dbReference>
<reference evidence="7 8" key="1">
    <citation type="submission" date="2014-06" db="EMBL/GenBank/DDBJ databases">
        <title>Evolutionary Origins and Diversification of the Mycorrhizal Mutualists.</title>
        <authorList>
            <consortium name="DOE Joint Genome Institute"/>
            <consortium name="Mycorrhizal Genomics Consortium"/>
            <person name="Kohler A."/>
            <person name="Kuo A."/>
            <person name="Nagy L.G."/>
            <person name="Floudas D."/>
            <person name="Copeland A."/>
            <person name="Barry K.W."/>
            <person name="Cichocki N."/>
            <person name="Veneault-Fourrey C."/>
            <person name="LaButti K."/>
            <person name="Lindquist E.A."/>
            <person name="Lipzen A."/>
            <person name="Lundell T."/>
            <person name="Morin E."/>
            <person name="Murat C."/>
            <person name="Riley R."/>
            <person name="Ohm R."/>
            <person name="Sun H."/>
            <person name="Tunlid A."/>
            <person name="Henrissat B."/>
            <person name="Grigoriev I.V."/>
            <person name="Hibbett D.S."/>
            <person name="Martin F."/>
        </authorList>
    </citation>
    <scope>NUCLEOTIDE SEQUENCE [LARGE SCALE GENOMIC DNA]</scope>
    <source>
        <strain evidence="7 8">SS14</strain>
    </source>
</reference>
<dbReference type="PROSITE" id="PS50600">
    <property type="entry name" value="ULP_PROTEASE"/>
    <property type="match status" value="1"/>
</dbReference>
<accession>A0A0C9UWT0</accession>
<dbReference type="OrthoDB" id="1939479at2759"/>
<dbReference type="GO" id="GO:0019783">
    <property type="term" value="F:ubiquitin-like protein peptidase activity"/>
    <property type="evidence" value="ECO:0007669"/>
    <property type="project" value="UniProtKB-ARBA"/>
</dbReference>
<feature type="compositionally biased region" description="Acidic residues" evidence="5">
    <location>
        <begin position="1073"/>
        <end position="1083"/>
    </location>
</feature>
<dbReference type="GO" id="GO:0008234">
    <property type="term" value="F:cysteine-type peptidase activity"/>
    <property type="evidence" value="ECO:0007669"/>
    <property type="project" value="InterPro"/>
</dbReference>
<dbReference type="Pfam" id="PF18802">
    <property type="entry name" value="CxC1"/>
    <property type="match status" value="1"/>
</dbReference>
<protein>
    <recommendedName>
        <fullName evidence="6">Ubiquitin-like protease family profile domain-containing protein</fullName>
    </recommendedName>
</protein>
<dbReference type="Gene3D" id="3.40.395.10">
    <property type="entry name" value="Adenoviral Proteinase, Chain A"/>
    <property type="match status" value="1"/>
</dbReference>
<dbReference type="PANTHER" id="PTHR33096:SF1">
    <property type="entry name" value="CXC1-LIKE CYSTEINE CLUSTER ASSOCIATED WITH KDZ TRANSPOSASES DOMAIN-CONTAINING PROTEIN"/>
    <property type="match status" value="1"/>
</dbReference>
<dbReference type="InterPro" id="IPR041320">
    <property type="entry name" value="CxC1"/>
</dbReference>
<feature type="region of interest" description="Disordered" evidence="5">
    <location>
        <begin position="1"/>
        <end position="57"/>
    </location>
</feature>
<comment type="similarity">
    <text evidence="1">Belongs to the peptidase C48 family.</text>
</comment>
<feature type="coiled-coil region" evidence="4">
    <location>
        <begin position="718"/>
        <end position="784"/>
    </location>
</feature>
<evidence type="ECO:0000259" key="6">
    <source>
        <dbReference type="PROSITE" id="PS50600"/>
    </source>
</evidence>
<feature type="compositionally biased region" description="Polar residues" evidence="5">
    <location>
        <begin position="383"/>
        <end position="392"/>
    </location>
</feature>
<evidence type="ECO:0000313" key="7">
    <source>
        <dbReference type="EMBL" id="KIJ48098.1"/>
    </source>
</evidence>
<feature type="domain" description="Ubiquitin-like protease family profile" evidence="6">
    <location>
        <begin position="1152"/>
        <end position="1322"/>
    </location>
</feature>
<dbReference type="GO" id="GO:0006508">
    <property type="term" value="P:proteolysis"/>
    <property type="evidence" value="ECO:0007669"/>
    <property type="project" value="UniProtKB-KW"/>
</dbReference>